<keyword evidence="3" id="KW-0804">Transcription</keyword>
<proteinExistence type="predicted"/>
<sequence>MDQEGIARSLGMSTRSLQRALKDLGTSFTAQLDEARRGKALDLVRRRDLALQEIAFLLGYVETRHFYRSFRRWTGTTPGEYRRTSVR</sequence>
<comment type="caution">
    <text evidence="5">The sequence shown here is derived from an EMBL/GenBank/DDBJ whole genome shotgun (WGS) entry which is preliminary data.</text>
</comment>
<dbReference type="EMBL" id="JEMB01003357">
    <property type="protein sequence ID" value="KYF73671.1"/>
    <property type="molecule type" value="Genomic_DNA"/>
</dbReference>
<name>A0A150R0M0_SORCE</name>
<dbReference type="InterPro" id="IPR020449">
    <property type="entry name" value="Tscrpt_reg_AraC-type_HTH"/>
</dbReference>
<keyword evidence="1" id="KW-0805">Transcription regulation</keyword>
<evidence type="ECO:0000313" key="6">
    <source>
        <dbReference type="Proteomes" id="UP000075635"/>
    </source>
</evidence>
<dbReference type="GO" id="GO:0005829">
    <property type="term" value="C:cytosol"/>
    <property type="evidence" value="ECO:0007669"/>
    <property type="project" value="TreeGrafter"/>
</dbReference>
<organism evidence="5 6">
    <name type="scientific">Sorangium cellulosum</name>
    <name type="common">Polyangium cellulosum</name>
    <dbReference type="NCBI Taxonomy" id="56"/>
    <lineage>
        <taxon>Bacteria</taxon>
        <taxon>Pseudomonadati</taxon>
        <taxon>Myxococcota</taxon>
        <taxon>Polyangia</taxon>
        <taxon>Polyangiales</taxon>
        <taxon>Polyangiaceae</taxon>
        <taxon>Sorangium</taxon>
    </lineage>
</organism>
<evidence type="ECO:0000256" key="3">
    <source>
        <dbReference type="ARBA" id="ARBA00023163"/>
    </source>
</evidence>
<dbReference type="Proteomes" id="UP000075635">
    <property type="component" value="Unassembled WGS sequence"/>
</dbReference>
<feature type="domain" description="HTH araC/xylS-type" evidence="4">
    <location>
        <begin position="1"/>
        <end position="84"/>
    </location>
</feature>
<dbReference type="PRINTS" id="PR00032">
    <property type="entry name" value="HTHARAC"/>
</dbReference>
<dbReference type="AlphaFoldDB" id="A0A150R0M0"/>
<dbReference type="SMART" id="SM00342">
    <property type="entry name" value="HTH_ARAC"/>
    <property type="match status" value="1"/>
</dbReference>
<dbReference type="PANTHER" id="PTHR47894">
    <property type="entry name" value="HTH-TYPE TRANSCRIPTIONAL REGULATOR GADX"/>
    <property type="match status" value="1"/>
</dbReference>
<dbReference type="SUPFAM" id="SSF46689">
    <property type="entry name" value="Homeodomain-like"/>
    <property type="match status" value="1"/>
</dbReference>
<dbReference type="InterPro" id="IPR009057">
    <property type="entry name" value="Homeodomain-like_sf"/>
</dbReference>
<dbReference type="InterPro" id="IPR018060">
    <property type="entry name" value="HTH_AraC"/>
</dbReference>
<dbReference type="GO" id="GO:0003700">
    <property type="term" value="F:DNA-binding transcription factor activity"/>
    <property type="evidence" value="ECO:0007669"/>
    <property type="project" value="InterPro"/>
</dbReference>
<evidence type="ECO:0000256" key="1">
    <source>
        <dbReference type="ARBA" id="ARBA00023015"/>
    </source>
</evidence>
<dbReference type="PANTHER" id="PTHR47894:SF1">
    <property type="entry name" value="HTH-TYPE TRANSCRIPTIONAL REGULATOR VQSM"/>
    <property type="match status" value="1"/>
</dbReference>
<accession>A0A150R0M0</accession>
<dbReference type="PROSITE" id="PS01124">
    <property type="entry name" value="HTH_ARAC_FAMILY_2"/>
    <property type="match status" value="1"/>
</dbReference>
<gene>
    <name evidence="5" type="ORF">BE17_36655</name>
</gene>
<dbReference type="GO" id="GO:0000976">
    <property type="term" value="F:transcription cis-regulatory region binding"/>
    <property type="evidence" value="ECO:0007669"/>
    <property type="project" value="TreeGrafter"/>
</dbReference>
<keyword evidence="2" id="KW-0238">DNA-binding</keyword>
<protein>
    <recommendedName>
        <fullName evidence="4">HTH araC/xylS-type domain-containing protein</fullName>
    </recommendedName>
</protein>
<evidence type="ECO:0000256" key="2">
    <source>
        <dbReference type="ARBA" id="ARBA00023125"/>
    </source>
</evidence>
<dbReference type="Pfam" id="PF12833">
    <property type="entry name" value="HTH_18"/>
    <property type="match status" value="1"/>
</dbReference>
<reference evidence="5 6" key="1">
    <citation type="submission" date="2014-02" db="EMBL/GenBank/DDBJ databases">
        <title>The small core and large imbalanced accessory genome model reveals a collaborative survival strategy of Sorangium cellulosum strains in nature.</title>
        <authorList>
            <person name="Han K."/>
            <person name="Peng R."/>
            <person name="Blom J."/>
            <person name="Li Y.-Z."/>
        </authorList>
    </citation>
    <scope>NUCLEOTIDE SEQUENCE [LARGE SCALE GENOMIC DNA]</scope>
    <source>
        <strain evidence="5 6">So0011-07</strain>
    </source>
</reference>
<evidence type="ECO:0000313" key="5">
    <source>
        <dbReference type="EMBL" id="KYF73671.1"/>
    </source>
</evidence>
<evidence type="ECO:0000259" key="4">
    <source>
        <dbReference type="PROSITE" id="PS01124"/>
    </source>
</evidence>
<dbReference type="Gene3D" id="1.10.10.60">
    <property type="entry name" value="Homeodomain-like"/>
    <property type="match status" value="1"/>
</dbReference>